<dbReference type="EMBL" id="JPHZ01000046">
    <property type="protein sequence ID" value="KLT82503.1"/>
    <property type="molecule type" value="Genomic_DNA"/>
</dbReference>
<feature type="region of interest" description="Disordered" evidence="1">
    <location>
        <begin position="151"/>
        <end position="172"/>
    </location>
</feature>
<dbReference type="PATRIC" id="fig|1409923.3.peg.930"/>
<evidence type="ECO:0000313" key="3">
    <source>
        <dbReference type="Proteomes" id="UP000036122"/>
    </source>
</evidence>
<evidence type="ECO:0000256" key="1">
    <source>
        <dbReference type="SAM" id="MobiDB-lite"/>
    </source>
</evidence>
<organism evidence="2 3">
    <name type="scientific">Acinetobacter baumannii MRSN 3527</name>
    <dbReference type="NCBI Taxonomy" id="1409923"/>
    <lineage>
        <taxon>Bacteria</taxon>
        <taxon>Pseudomonadati</taxon>
        <taxon>Pseudomonadota</taxon>
        <taxon>Gammaproteobacteria</taxon>
        <taxon>Moraxellales</taxon>
        <taxon>Moraxellaceae</taxon>
        <taxon>Acinetobacter</taxon>
        <taxon>Acinetobacter calcoaceticus/baumannii complex</taxon>
    </lineage>
</organism>
<dbReference type="Proteomes" id="UP000036122">
    <property type="component" value="Unassembled WGS sequence"/>
</dbReference>
<comment type="caution">
    <text evidence="2">The sequence shown here is derived from an EMBL/GenBank/DDBJ whole genome shotgun (WGS) entry which is preliminary data.</text>
</comment>
<dbReference type="AlphaFoldDB" id="A0A0J1CTP2"/>
<reference evidence="2 3" key="1">
    <citation type="submission" date="2014-07" db="EMBL/GenBank/DDBJ databases">
        <authorList>
            <person name="Harkins D.M."/>
            <person name="Lesho E."/>
            <person name="Waterman P.E."/>
            <person name="Chan A."/>
            <person name="Fouts D.E."/>
        </authorList>
    </citation>
    <scope>NUCLEOTIDE SEQUENCE [LARGE SCALE GENOMIC DNA]</scope>
    <source>
        <strain evidence="2 3">MRSN 3527</strain>
    </source>
</reference>
<proteinExistence type="predicted"/>
<name>A0A0J1CTP2_ACIBA</name>
<sequence>MALKVGIIKSSDVSKWCEYKGADGEVQAEFKVRGIAYKPFQVAIERAGNQISSKGYDVMVKDEDAKLYHELLMDACAAHLIEDWKGVVFAEIVDGKTVESEKPYTPENASKLLNLGDIGISIWLFIKEQAQKIQEDADKDKALILGKSSSSTNTKKRMRRKRRTKSNKSSFKFLGGRIPDPPEYSYAADSILSAFSTICRSRRYEQSIPLSLDQQAINVYAEHNDLPVAAHIFNDCIFALDNLFLEECHKKISTKSKGK</sequence>
<evidence type="ECO:0000313" key="2">
    <source>
        <dbReference type="EMBL" id="KLT82503.1"/>
    </source>
</evidence>
<gene>
    <name evidence="2" type="ORF">T630_3286</name>
</gene>
<accession>A0A0J1CTP2</accession>
<feature type="compositionally biased region" description="Basic residues" evidence="1">
    <location>
        <begin position="154"/>
        <end position="166"/>
    </location>
</feature>
<protein>
    <submittedName>
        <fullName evidence="2">Uncharacterized protein</fullName>
    </submittedName>
</protein>